<evidence type="ECO:0000256" key="1">
    <source>
        <dbReference type="SAM" id="MobiDB-lite"/>
    </source>
</evidence>
<dbReference type="EMBL" id="AOIO01000030">
    <property type="protein sequence ID" value="ELZ00608.1"/>
    <property type="molecule type" value="Genomic_DNA"/>
</dbReference>
<dbReference type="Gene3D" id="3.40.50.720">
    <property type="entry name" value="NAD(P)-binding Rossmann-like Domain"/>
    <property type="match status" value="1"/>
</dbReference>
<dbReference type="Proteomes" id="UP000011554">
    <property type="component" value="Unassembled WGS sequence"/>
</dbReference>
<protein>
    <submittedName>
        <fullName evidence="3">NAD-dependent epimerase/dehydratase</fullName>
    </submittedName>
</protein>
<dbReference type="Pfam" id="PF01370">
    <property type="entry name" value="Epimerase"/>
    <property type="match status" value="1"/>
</dbReference>
<gene>
    <name evidence="3" type="ORF">C481_13229</name>
</gene>
<dbReference type="GO" id="GO:0004029">
    <property type="term" value="F:aldehyde dehydrogenase (NAD+) activity"/>
    <property type="evidence" value="ECO:0007669"/>
    <property type="project" value="TreeGrafter"/>
</dbReference>
<dbReference type="GO" id="GO:0005737">
    <property type="term" value="C:cytoplasm"/>
    <property type="evidence" value="ECO:0007669"/>
    <property type="project" value="TreeGrafter"/>
</dbReference>
<name>M0ARP6_NATA1</name>
<dbReference type="InterPro" id="IPR001509">
    <property type="entry name" value="Epimerase_deHydtase"/>
</dbReference>
<feature type="compositionally biased region" description="Low complexity" evidence="1">
    <location>
        <begin position="16"/>
        <end position="48"/>
    </location>
</feature>
<dbReference type="eggNOG" id="arCOG01369">
    <property type="taxonomic scope" value="Archaea"/>
</dbReference>
<organism evidence="3 4">
    <name type="scientific">Natrialba asiatica (strain ATCC 700177 / DSM 12278 / JCM 9576 / FERM P-10747 / NBRC 102637 / 172P1)</name>
    <dbReference type="NCBI Taxonomy" id="29540"/>
    <lineage>
        <taxon>Archaea</taxon>
        <taxon>Methanobacteriati</taxon>
        <taxon>Methanobacteriota</taxon>
        <taxon>Stenosarchaea group</taxon>
        <taxon>Halobacteria</taxon>
        <taxon>Halobacteriales</taxon>
        <taxon>Natrialbaceae</taxon>
        <taxon>Natrialba</taxon>
    </lineage>
</organism>
<evidence type="ECO:0000313" key="3">
    <source>
        <dbReference type="EMBL" id="ELZ00608.1"/>
    </source>
</evidence>
<dbReference type="InterPro" id="IPR036291">
    <property type="entry name" value="NAD(P)-bd_dom_sf"/>
</dbReference>
<evidence type="ECO:0000313" key="4">
    <source>
        <dbReference type="Proteomes" id="UP000011554"/>
    </source>
</evidence>
<accession>M0ARP6</accession>
<sequence>MTESKAESDADGSAAGTKPGTSTDTSTGTATTDTTSKTDTDTDTATPTAAVTGATGFLGTALCNRLLADGWTVRGLCRPTSDRKRTIRDGVDWYVGDLFDRTTLRELVDGTDAVFHLAGVGLWSASPETVERVNREGTGSVLDACRDADTGRLIFTSTAGTRRPDQPGELATETDVVEPIGAYQRSKATAEQFVDRYAAEGGDAVTVHPTSVFGPGDDEFTAQLLSMGLEPTMPAYLPGGLSIVGRDDVVGGLLAAYERGESGEHYILGGENLTYEQAIERIADYADGSPARVQVPAAAIHAAGPVAEVVGTVTEQHVFPFDRKMARLATERLFYSSRKARDELGYESRPLEAHLPAAVDWYRAAHR</sequence>
<dbReference type="OrthoDB" id="4907at2157"/>
<evidence type="ECO:0000259" key="2">
    <source>
        <dbReference type="Pfam" id="PF01370"/>
    </source>
</evidence>
<proteinExistence type="predicted"/>
<dbReference type="AlphaFoldDB" id="M0ARP6"/>
<dbReference type="PANTHER" id="PTHR48079">
    <property type="entry name" value="PROTEIN YEEZ"/>
    <property type="match status" value="1"/>
</dbReference>
<reference evidence="3 4" key="1">
    <citation type="journal article" date="2014" name="PLoS Genet.">
        <title>Phylogenetically driven sequencing of extremely halophilic archaea reveals strategies for static and dynamic osmo-response.</title>
        <authorList>
            <person name="Becker E.A."/>
            <person name="Seitzer P.M."/>
            <person name="Tritt A."/>
            <person name="Larsen D."/>
            <person name="Krusor M."/>
            <person name="Yao A.I."/>
            <person name="Wu D."/>
            <person name="Madern D."/>
            <person name="Eisen J.A."/>
            <person name="Darling A.E."/>
            <person name="Facciotti M.T."/>
        </authorList>
    </citation>
    <scope>NUCLEOTIDE SEQUENCE [LARGE SCALE GENOMIC DNA]</scope>
    <source>
        <strain evidence="3 4">DSM 12278</strain>
    </source>
</reference>
<dbReference type="RefSeq" id="WP_006109681.1">
    <property type="nucleotide sequence ID" value="NZ_AOIO01000030.1"/>
</dbReference>
<feature type="domain" description="NAD-dependent epimerase/dehydratase" evidence="2">
    <location>
        <begin position="50"/>
        <end position="269"/>
    </location>
</feature>
<dbReference type="InterPro" id="IPR051783">
    <property type="entry name" value="NAD(P)-dependent_oxidoreduct"/>
</dbReference>
<dbReference type="PANTHER" id="PTHR48079:SF6">
    <property type="entry name" value="NAD(P)-BINDING DOMAIN-CONTAINING PROTEIN-RELATED"/>
    <property type="match status" value="1"/>
</dbReference>
<keyword evidence="4" id="KW-1185">Reference proteome</keyword>
<dbReference type="PATRIC" id="fig|29540.5.peg.2685"/>
<dbReference type="SUPFAM" id="SSF51735">
    <property type="entry name" value="NAD(P)-binding Rossmann-fold domains"/>
    <property type="match status" value="1"/>
</dbReference>
<feature type="region of interest" description="Disordered" evidence="1">
    <location>
        <begin position="1"/>
        <end position="48"/>
    </location>
</feature>
<comment type="caution">
    <text evidence="3">The sequence shown here is derived from an EMBL/GenBank/DDBJ whole genome shotgun (WGS) entry which is preliminary data.</text>
</comment>
<dbReference type="STRING" id="29540.C481_13229"/>